<evidence type="ECO:0000313" key="2">
    <source>
        <dbReference type="EMBL" id="OLR65209.1"/>
    </source>
</evidence>
<keyword evidence="3" id="KW-1185">Reference proteome</keyword>
<dbReference type="NCBIfam" id="TIGR04011">
    <property type="entry name" value="poly_gGlu_PgsC"/>
    <property type="match status" value="1"/>
</dbReference>
<feature type="transmembrane region" description="Helical" evidence="1">
    <location>
        <begin position="7"/>
        <end position="37"/>
    </location>
</feature>
<evidence type="ECO:0000313" key="3">
    <source>
        <dbReference type="Proteomes" id="UP000187166"/>
    </source>
</evidence>
<organism evidence="2 3">
    <name type="scientific">Peptoniphilus porci</name>
    <dbReference type="NCBI Taxonomy" id="2652280"/>
    <lineage>
        <taxon>Bacteria</taxon>
        <taxon>Bacillati</taxon>
        <taxon>Bacillota</taxon>
        <taxon>Tissierellia</taxon>
        <taxon>Tissierellales</taxon>
        <taxon>Peptoniphilaceae</taxon>
        <taxon>Peptoniphilus</taxon>
    </lineage>
</organism>
<feature type="transmembrane region" description="Helical" evidence="1">
    <location>
        <begin position="116"/>
        <end position="139"/>
    </location>
</feature>
<dbReference type="Proteomes" id="UP000187166">
    <property type="component" value="Unassembled WGS sequence"/>
</dbReference>
<comment type="caution">
    <text evidence="2">The sequence shown here is derived from an EMBL/GenBank/DDBJ whole genome shotgun (WGS) entry which is preliminary data.</text>
</comment>
<protein>
    <submittedName>
        <fullName evidence="2">Poly-gamma-glutamate biosynthesis protein PgsC</fullName>
    </submittedName>
</protein>
<sequence length="142" mass="15732">MHDNIILIGIAISLIFSDLTGIIPCGIIVPGYIAINLNNPKKLIYTFLIILLTLFVVKILSKICIIYGRRRFALMILTTFLINYIIMKLNIIPNNPGIIGTIIPGIIANQIERQGFIISVLSLAFVVIIIALIIMLFSIPIS</sequence>
<feature type="transmembrane region" description="Helical" evidence="1">
    <location>
        <begin position="43"/>
        <end position="60"/>
    </location>
</feature>
<gene>
    <name evidence="2" type="ORF">BIV18_06620</name>
</gene>
<keyword evidence="1" id="KW-0812">Transmembrane</keyword>
<dbReference type="GO" id="GO:0045227">
    <property type="term" value="P:capsule polysaccharide biosynthetic process"/>
    <property type="evidence" value="ECO:0007669"/>
    <property type="project" value="InterPro"/>
</dbReference>
<keyword evidence="1" id="KW-0472">Membrane</keyword>
<accession>A0A1U7M0M5</accession>
<dbReference type="InterPro" id="IPR008338">
    <property type="entry name" value="Capsule_biosynth_CapC"/>
</dbReference>
<name>A0A1U7M0M5_9FIRM</name>
<dbReference type="PRINTS" id="PR01759">
    <property type="entry name" value="CAPSULEPROTC"/>
</dbReference>
<dbReference type="AlphaFoldDB" id="A0A1U7M0M5"/>
<dbReference type="EMBL" id="MJIH01000001">
    <property type="protein sequence ID" value="OLR65209.1"/>
    <property type="molecule type" value="Genomic_DNA"/>
</dbReference>
<proteinExistence type="predicted"/>
<dbReference type="STRING" id="1465756.BIV18_06620"/>
<dbReference type="Pfam" id="PF14102">
    <property type="entry name" value="Caps_synth_CapC"/>
    <property type="match status" value="1"/>
</dbReference>
<keyword evidence="1" id="KW-1133">Transmembrane helix</keyword>
<dbReference type="GO" id="GO:0016020">
    <property type="term" value="C:membrane"/>
    <property type="evidence" value="ECO:0007669"/>
    <property type="project" value="InterPro"/>
</dbReference>
<reference evidence="2 3" key="1">
    <citation type="journal article" date="2016" name="Appl. Environ. Microbiol.">
        <title>Function and Phylogeny of Bacterial Butyryl Coenzyme A:Acetate Transferases and Their Diversity in the Proximal Colon of Swine.</title>
        <authorList>
            <person name="Trachsel J."/>
            <person name="Bayles D.O."/>
            <person name="Looft T."/>
            <person name="Levine U.Y."/>
            <person name="Allen H.K."/>
        </authorList>
    </citation>
    <scope>NUCLEOTIDE SEQUENCE [LARGE SCALE GENOMIC DNA]</scope>
    <source>
        <strain evidence="2 3">35-6-1</strain>
    </source>
</reference>
<evidence type="ECO:0000256" key="1">
    <source>
        <dbReference type="SAM" id="Phobius"/>
    </source>
</evidence>